<name>A0A0J7KTR6_LASNI</name>
<dbReference type="SUPFAM" id="SSF56672">
    <property type="entry name" value="DNA/RNA polymerases"/>
    <property type="match status" value="1"/>
</dbReference>
<dbReference type="Proteomes" id="UP000036403">
    <property type="component" value="Unassembled WGS sequence"/>
</dbReference>
<gene>
    <name evidence="3" type="ORF">RF55_6177</name>
</gene>
<dbReference type="InterPro" id="IPR043502">
    <property type="entry name" value="DNA/RNA_pol_sf"/>
</dbReference>
<dbReference type="PaxDb" id="67767-A0A0J7KTR6"/>
<evidence type="ECO:0000256" key="1">
    <source>
        <dbReference type="SAM" id="SignalP"/>
    </source>
</evidence>
<keyword evidence="4" id="KW-1185">Reference proteome</keyword>
<feature type="domain" description="Reverse transcriptase" evidence="2">
    <location>
        <begin position="1"/>
        <end position="107"/>
    </location>
</feature>
<accession>A0A0J7KTR6</accession>
<evidence type="ECO:0000259" key="2">
    <source>
        <dbReference type="PROSITE" id="PS50878"/>
    </source>
</evidence>
<dbReference type="PROSITE" id="PS50878">
    <property type="entry name" value="RT_POL"/>
    <property type="match status" value="1"/>
</dbReference>
<feature type="signal peptide" evidence="1">
    <location>
        <begin position="1"/>
        <end position="29"/>
    </location>
</feature>
<sequence>MKAGVPQGSVLGPVLWNLAFDCVLGIAEGDEDSKILCYADDTLIVVTGKNCKRTCLKASILVNRVIDKIRGLGLSVATDKTEAILFRDKRAEGLPSSISIRDTFVNF</sequence>
<protein>
    <submittedName>
        <fullName evidence="3">Reverse transcriptase</fullName>
    </submittedName>
</protein>
<keyword evidence="3" id="KW-0695">RNA-directed DNA polymerase</keyword>
<dbReference type="GO" id="GO:0003964">
    <property type="term" value="F:RNA-directed DNA polymerase activity"/>
    <property type="evidence" value="ECO:0007669"/>
    <property type="project" value="UniProtKB-KW"/>
</dbReference>
<dbReference type="AlphaFoldDB" id="A0A0J7KTR6"/>
<keyword evidence="3" id="KW-0548">Nucleotidyltransferase</keyword>
<comment type="caution">
    <text evidence="3">The sequence shown here is derived from an EMBL/GenBank/DDBJ whole genome shotgun (WGS) entry which is preliminary data.</text>
</comment>
<dbReference type="OrthoDB" id="7700848at2759"/>
<dbReference type="EMBL" id="LBMM01003281">
    <property type="protein sequence ID" value="KMQ93713.1"/>
    <property type="molecule type" value="Genomic_DNA"/>
</dbReference>
<keyword evidence="1" id="KW-0732">Signal</keyword>
<feature type="chain" id="PRO_5005290205" evidence="1">
    <location>
        <begin position="30"/>
        <end position="107"/>
    </location>
</feature>
<dbReference type="InterPro" id="IPR000477">
    <property type="entry name" value="RT_dom"/>
</dbReference>
<evidence type="ECO:0000313" key="3">
    <source>
        <dbReference type="EMBL" id="KMQ93713.1"/>
    </source>
</evidence>
<dbReference type="Pfam" id="PF00078">
    <property type="entry name" value="RVT_1"/>
    <property type="match status" value="1"/>
</dbReference>
<reference evidence="3 4" key="1">
    <citation type="submission" date="2015-04" db="EMBL/GenBank/DDBJ databases">
        <title>Lasius niger genome sequencing.</title>
        <authorList>
            <person name="Konorov E.A."/>
            <person name="Nikitin M.A."/>
            <person name="Kirill M.V."/>
            <person name="Chang P."/>
        </authorList>
    </citation>
    <scope>NUCLEOTIDE SEQUENCE [LARGE SCALE GENOMIC DNA]</scope>
    <source>
        <tissue evidence="3">Whole</tissue>
    </source>
</reference>
<evidence type="ECO:0000313" key="4">
    <source>
        <dbReference type="Proteomes" id="UP000036403"/>
    </source>
</evidence>
<keyword evidence="3" id="KW-0808">Transferase</keyword>
<organism evidence="3 4">
    <name type="scientific">Lasius niger</name>
    <name type="common">Black garden ant</name>
    <dbReference type="NCBI Taxonomy" id="67767"/>
    <lineage>
        <taxon>Eukaryota</taxon>
        <taxon>Metazoa</taxon>
        <taxon>Ecdysozoa</taxon>
        <taxon>Arthropoda</taxon>
        <taxon>Hexapoda</taxon>
        <taxon>Insecta</taxon>
        <taxon>Pterygota</taxon>
        <taxon>Neoptera</taxon>
        <taxon>Endopterygota</taxon>
        <taxon>Hymenoptera</taxon>
        <taxon>Apocrita</taxon>
        <taxon>Aculeata</taxon>
        <taxon>Formicoidea</taxon>
        <taxon>Formicidae</taxon>
        <taxon>Formicinae</taxon>
        <taxon>Lasius</taxon>
        <taxon>Lasius</taxon>
    </lineage>
</organism>
<proteinExistence type="predicted"/>